<dbReference type="InterPro" id="IPR003423">
    <property type="entry name" value="OMP_efflux"/>
</dbReference>
<proteinExistence type="inferred from homology"/>
<name>A0A9D7QM31_9RHOO</name>
<dbReference type="GO" id="GO:0015562">
    <property type="term" value="F:efflux transmembrane transporter activity"/>
    <property type="evidence" value="ECO:0007669"/>
    <property type="project" value="InterPro"/>
</dbReference>
<reference evidence="2" key="1">
    <citation type="submission" date="2020-10" db="EMBL/GenBank/DDBJ databases">
        <title>Connecting structure to function with the recovery of over 1000 high-quality activated sludge metagenome-assembled genomes encoding full-length rRNA genes using long-read sequencing.</title>
        <authorList>
            <person name="Singleton C.M."/>
            <person name="Petriglieri F."/>
            <person name="Kristensen J.M."/>
            <person name="Kirkegaard R.H."/>
            <person name="Michaelsen T.Y."/>
            <person name="Andersen M.H."/>
            <person name="Karst S.M."/>
            <person name="Dueholm M.S."/>
            <person name="Nielsen P.H."/>
            <person name="Albertsen M."/>
        </authorList>
    </citation>
    <scope>NUCLEOTIDE SEQUENCE</scope>
    <source>
        <strain evidence="2">OdNE_18-Q3-R46-58_BAT3C.305</strain>
    </source>
</reference>
<gene>
    <name evidence="2" type="ORF">IPN75_03545</name>
</gene>
<dbReference type="Proteomes" id="UP000808146">
    <property type="component" value="Unassembled WGS sequence"/>
</dbReference>
<comment type="similarity">
    <text evidence="1">Belongs to the outer membrane factor (OMF) (TC 1.B.17) family.</text>
</comment>
<dbReference type="PANTHER" id="PTHR30203">
    <property type="entry name" value="OUTER MEMBRANE CATION EFFLUX PROTEIN"/>
    <property type="match status" value="1"/>
</dbReference>
<dbReference type="InterPro" id="IPR021647">
    <property type="entry name" value="CusF_Ec"/>
</dbReference>
<dbReference type="Pfam" id="PF11604">
    <property type="entry name" value="CusF_Ec"/>
    <property type="match status" value="1"/>
</dbReference>
<dbReference type="Gene3D" id="2.40.50.320">
    <property type="entry name" value="Copper binding periplasmic protein CusF"/>
    <property type="match status" value="1"/>
</dbReference>
<dbReference type="Pfam" id="PF02321">
    <property type="entry name" value="OEP"/>
    <property type="match status" value="2"/>
</dbReference>
<accession>A0A9D7QM31</accession>
<protein>
    <submittedName>
        <fullName evidence="2">TolC family protein</fullName>
    </submittedName>
</protein>
<dbReference type="InterPro" id="IPR010131">
    <property type="entry name" value="MdtP/NodT-like"/>
</dbReference>
<evidence type="ECO:0000256" key="1">
    <source>
        <dbReference type="ARBA" id="ARBA00007613"/>
    </source>
</evidence>
<organism evidence="2 3">
    <name type="scientific">Candidatus Dechloromonas phosphorivorans</name>
    <dbReference type="NCBI Taxonomy" id="2899244"/>
    <lineage>
        <taxon>Bacteria</taxon>
        <taxon>Pseudomonadati</taxon>
        <taxon>Pseudomonadota</taxon>
        <taxon>Betaproteobacteria</taxon>
        <taxon>Rhodocyclales</taxon>
        <taxon>Azonexaceae</taxon>
        <taxon>Dechloromonas</taxon>
    </lineage>
</organism>
<evidence type="ECO:0000313" key="3">
    <source>
        <dbReference type="Proteomes" id="UP000808146"/>
    </source>
</evidence>
<dbReference type="AlphaFoldDB" id="A0A9D7QM31"/>
<dbReference type="EMBL" id="JADKBR010000001">
    <property type="protein sequence ID" value="MBK8889520.1"/>
    <property type="molecule type" value="Genomic_DNA"/>
</dbReference>
<comment type="caution">
    <text evidence="2">The sequence shown here is derived from an EMBL/GenBank/DDBJ whole genome shotgun (WGS) entry which is preliminary data.</text>
</comment>
<dbReference type="InterPro" id="IPR042230">
    <property type="entry name" value="CusF_sf"/>
</dbReference>
<dbReference type="SUPFAM" id="SSF56954">
    <property type="entry name" value="Outer membrane efflux proteins (OEP)"/>
    <property type="match status" value="1"/>
</dbReference>
<evidence type="ECO:0000313" key="2">
    <source>
        <dbReference type="EMBL" id="MBK8889520.1"/>
    </source>
</evidence>
<dbReference type="Gene3D" id="1.20.1600.10">
    <property type="entry name" value="Outer membrane efflux proteins (OEP)"/>
    <property type="match status" value="1"/>
</dbReference>
<sequence length="488" mass="53803">MLTPTDGVVRKKIDKAASEVVIQHGQLDSIGMPPMTMTFGVADKAWLNKLKAGDRIRFAAEMKGGNAIVSRYEMAKGIGSPRSCWPGGTPAHAEPLPGASVESLLAIAREGSPDLRMVRLEAEAARERIGPAGALPDPFLRVELENITRNGTQGATLSPSQVGDTKYLLAQPLPFWGKRDLKRDIAAAEANQASGRASDTWVEVAARIKGLYAQYWLTHRALQVTRDNIALGRQLEQIAQVRYAGGLAAQQDAIRAQVERSTLDSDVVGMEAEYHHLSTFINAMLARHADARWRAERLRPLPVRLDAARLSERLQARNPLLAIEAARIDGAEKSRDLAYRNRFPDFIVGVQPTQVQDRIDAWTVMLELNIPLQQGARRSQEREAERLLEAAAARKEALGHRLNGELGAALANLEAARMTEDITRNRLLPQAELTFRSALAGYETGKVDFATLLDAQRQIRNARLALLRAQASQQQRLAEIERLLGEDL</sequence>
<dbReference type="PANTHER" id="PTHR30203:SF24">
    <property type="entry name" value="BLR4935 PROTEIN"/>
    <property type="match status" value="1"/>
</dbReference>